<dbReference type="KEGG" id="coh:EAV92_15200"/>
<reference evidence="3 4" key="1">
    <citation type="submission" date="2018-10" db="EMBL/GenBank/DDBJ databases">
        <title>Genome Sequence of Cohnella sp.</title>
        <authorList>
            <person name="Srinivasan S."/>
            <person name="Kim M.K."/>
        </authorList>
    </citation>
    <scope>NUCLEOTIDE SEQUENCE [LARGE SCALE GENOMIC DNA]</scope>
    <source>
        <strain evidence="3 4">18JY8-7</strain>
    </source>
</reference>
<dbReference type="PANTHER" id="PTHR46401">
    <property type="entry name" value="GLYCOSYLTRANSFERASE WBBK-RELATED"/>
    <property type="match status" value="1"/>
</dbReference>
<keyword evidence="2" id="KW-1133">Transmembrane helix</keyword>
<dbReference type="SUPFAM" id="SSF53756">
    <property type="entry name" value="UDP-Glycosyltransferase/glycogen phosphorylase"/>
    <property type="match status" value="1"/>
</dbReference>
<proteinExistence type="predicted"/>
<protein>
    <submittedName>
        <fullName evidence="3">Glycosyltransferase</fullName>
    </submittedName>
</protein>
<name>A0A3G3JZX2_9BACL</name>
<dbReference type="GO" id="GO:0009103">
    <property type="term" value="P:lipopolysaccharide biosynthetic process"/>
    <property type="evidence" value="ECO:0007669"/>
    <property type="project" value="TreeGrafter"/>
</dbReference>
<gene>
    <name evidence="3" type="ORF">EAV92_15200</name>
</gene>
<dbReference type="Gene3D" id="3.40.50.2000">
    <property type="entry name" value="Glycogen Phosphorylase B"/>
    <property type="match status" value="2"/>
</dbReference>
<organism evidence="3 4">
    <name type="scientific">Cohnella candidum</name>
    <dbReference type="NCBI Taxonomy" id="2674991"/>
    <lineage>
        <taxon>Bacteria</taxon>
        <taxon>Bacillati</taxon>
        <taxon>Bacillota</taxon>
        <taxon>Bacilli</taxon>
        <taxon>Bacillales</taxon>
        <taxon>Paenibacillaceae</taxon>
        <taxon>Cohnella</taxon>
    </lineage>
</organism>
<keyword evidence="2" id="KW-0812">Transmembrane</keyword>
<dbReference type="PANTHER" id="PTHR46401:SF2">
    <property type="entry name" value="GLYCOSYLTRANSFERASE WBBK-RELATED"/>
    <property type="match status" value="1"/>
</dbReference>
<keyword evidence="2" id="KW-0472">Membrane</keyword>
<evidence type="ECO:0000313" key="4">
    <source>
        <dbReference type="Proteomes" id="UP000269097"/>
    </source>
</evidence>
<evidence type="ECO:0000256" key="2">
    <source>
        <dbReference type="SAM" id="Phobius"/>
    </source>
</evidence>
<dbReference type="AlphaFoldDB" id="A0A3G3JZX2"/>
<keyword evidence="4" id="KW-1185">Reference proteome</keyword>
<sequence length="418" mass="47675">MRHFCPVQAQASRRTGRRAQPCGLLFGGIHRLRRSGFMSRLLGYDLSSDGHHHLYNLTVMQHLRKQNQYERIGYYTLNAGDELVSELNAAGVKVRNLPPFRKTGRLGIWQRTLCLLGMFIYARRHGYDKVHLFHLDSAILSLLLVLPFTMGIRVTGTLHWYPTNRLKRWLMMLLIKLRTVDKVAVHGNFTHARILRDGCDERKVANIHIPYFKRASEGAEGGGQEIREALSGRKRPLLLAFGGMRYDKGIDILMEALGYLRDLDFTLIVAGSEDRFTEADLDRWAMEYGLSDRLHKDIRYIPESVKSQYLELCDAVILPYRSMFSGISGPLTEGAAHGKFVLGPNHGEIGYTIETYQLGDTFEAENRADLTDKLRKLLNRLHRGGTATAAANTKTTSLFARFIRDEKLFGENYRKFLA</sequence>
<feature type="transmembrane region" description="Helical" evidence="2">
    <location>
        <begin position="138"/>
        <end position="161"/>
    </location>
</feature>
<evidence type="ECO:0000256" key="1">
    <source>
        <dbReference type="ARBA" id="ARBA00022679"/>
    </source>
</evidence>
<keyword evidence="1 3" id="KW-0808">Transferase</keyword>
<dbReference type="Pfam" id="PF13692">
    <property type="entry name" value="Glyco_trans_1_4"/>
    <property type="match status" value="1"/>
</dbReference>
<dbReference type="EMBL" id="CP033433">
    <property type="protein sequence ID" value="AYQ73804.1"/>
    <property type="molecule type" value="Genomic_DNA"/>
</dbReference>
<evidence type="ECO:0000313" key="3">
    <source>
        <dbReference type="EMBL" id="AYQ73804.1"/>
    </source>
</evidence>
<dbReference type="GO" id="GO:0016757">
    <property type="term" value="F:glycosyltransferase activity"/>
    <property type="evidence" value="ECO:0007669"/>
    <property type="project" value="TreeGrafter"/>
</dbReference>
<accession>A0A3G3JZX2</accession>
<dbReference type="Proteomes" id="UP000269097">
    <property type="component" value="Chromosome"/>
</dbReference>